<dbReference type="RefSeq" id="WP_317234891.1">
    <property type="nucleotide sequence ID" value="NZ_JAWJUL010000451.1"/>
</dbReference>
<feature type="non-terminal residue" evidence="1">
    <location>
        <position position="71"/>
    </location>
</feature>
<dbReference type="Proteomes" id="UP001273935">
    <property type="component" value="Unassembled WGS sequence"/>
</dbReference>
<organism evidence="1 2">
    <name type="scientific">Metapseudomonas otitidis</name>
    <dbReference type="NCBI Taxonomy" id="319939"/>
    <lineage>
        <taxon>Bacteria</taxon>
        <taxon>Pseudomonadati</taxon>
        <taxon>Pseudomonadota</taxon>
        <taxon>Gammaproteobacteria</taxon>
        <taxon>Pseudomonadales</taxon>
        <taxon>Pseudomonadaceae</taxon>
        <taxon>Metapseudomonas</taxon>
    </lineage>
</organism>
<comment type="caution">
    <text evidence="1">The sequence shown here is derived from an EMBL/GenBank/DDBJ whole genome shotgun (WGS) entry which is preliminary data.</text>
</comment>
<gene>
    <name evidence="1" type="ORF">R0G64_31775</name>
</gene>
<accession>A0ABU3Y1I0</accession>
<keyword evidence="1" id="KW-0067">ATP-binding</keyword>
<evidence type="ECO:0000313" key="2">
    <source>
        <dbReference type="Proteomes" id="UP001273935"/>
    </source>
</evidence>
<evidence type="ECO:0000313" key="1">
    <source>
        <dbReference type="EMBL" id="MDV3443952.1"/>
    </source>
</evidence>
<name>A0ABU3Y1I0_9GAMM</name>
<reference evidence="1 2" key="1">
    <citation type="submission" date="2023-10" db="EMBL/GenBank/DDBJ databases">
        <title>Pseudomonas otitidis isolated from a paediatric patient with cystic fibrosis in Chile.</title>
        <authorList>
            <person name="Amsteins-Romero L."/>
            <person name="Opazo-Capurro A."/>
            <person name="Matus-Kohler M."/>
            <person name="Gonzalez-Rocha G."/>
        </authorList>
    </citation>
    <scope>NUCLEOTIDE SEQUENCE [LARGE SCALE GENOMIC DNA]</scope>
    <source>
        <strain evidence="1 2">P-714</strain>
    </source>
</reference>
<dbReference type="InterPro" id="IPR036890">
    <property type="entry name" value="HATPase_C_sf"/>
</dbReference>
<protein>
    <submittedName>
        <fullName evidence="1">ATP-binding protein</fullName>
    </submittedName>
</protein>
<keyword evidence="1" id="KW-0547">Nucleotide-binding</keyword>
<dbReference type="GO" id="GO:0005524">
    <property type="term" value="F:ATP binding"/>
    <property type="evidence" value="ECO:0007669"/>
    <property type="project" value="UniProtKB-KW"/>
</dbReference>
<sequence length="71" mass="7936">FRIEQVVSNLFSNALRYGTGNPVQVVVRRDGEWARVEPLLAQRPCTPIDLAKVVTDTLAELTPWIIGKGME</sequence>
<proteinExistence type="predicted"/>
<dbReference type="SUPFAM" id="SSF55874">
    <property type="entry name" value="ATPase domain of HSP90 chaperone/DNA topoisomerase II/histidine kinase"/>
    <property type="match status" value="1"/>
</dbReference>
<feature type="non-terminal residue" evidence="1">
    <location>
        <position position="1"/>
    </location>
</feature>
<keyword evidence="2" id="KW-1185">Reference proteome</keyword>
<dbReference type="EMBL" id="JAWJUL010000451">
    <property type="protein sequence ID" value="MDV3443952.1"/>
    <property type="molecule type" value="Genomic_DNA"/>
</dbReference>